<dbReference type="SMART" id="SM00345">
    <property type="entry name" value="HTH_GNTR"/>
    <property type="match status" value="1"/>
</dbReference>
<name>A0A841TH71_9BACL</name>
<dbReference type="InterPro" id="IPR000524">
    <property type="entry name" value="Tscrpt_reg_HTH_GntR"/>
</dbReference>
<feature type="compositionally biased region" description="Low complexity" evidence="4">
    <location>
        <begin position="1"/>
        <end position="11"/>
    </location>
</feature>
<evidence type="ECO:0000259" key="5">
    <source>
        <dbReference type="PROSITE" id="PS50949"/>
    </source>
</evidence>
<evidence type="ECO:0000256" key="2">
    <source>
        <dbReference type="ARBA" id="ARBA00023125"/>
    </source>
</evidence>
<dbReference type="SUPFAM" id="SSF46785">
    <property type="entry name" value="Winged helix' DNA-binding domain"/>
    <property type="match status" value="1"/>
</dbReference>
<feature type="region of interest" description="Disordered" evidence="4">
    <location>
        <begin position="163"/>
        <end position="187"/>
    </location>
</feature>
<keyword evidence="3" id="KW-0804">Transcription</keyword>
<feature type="region of interest" description="Disordered" evidence="4">
    <location>
        <begin position="1"/>
        <end position="31"/>
    </location>
</feature>
<feature type="domain" description="HTH gntR-type" evidence="5">
    <location>
        <begin position="46"/>
        <end position="114"/>
    </location>
</feature>
<dbReference type="GO" id="GO:0003677">
    <property type="term" value="F:DNA binding"/>
    <property type="evidence" value="ECO:0007669"/>
    <property type="project" value="UniProtKB-KW"/>
</dbReference>
<keyword evidence="7" id="KW-1185">Reference proteome</keyword>
<keyword evidence="2" id="KW-0238">DNA-binding</keyword>
<dbReference type="InterPro" id="IPR036388">
    <property type="entry name" value="WH-like_DNA-bd_sf"/>
</dbReference>
<evidence type="ECO:0000256" key="3">
    <source>
        <dbReference type="ARBA" id="ARBA00023163"/>
    </source>
</evidence>
<dbReference type="PROSITE" id="PS50949">
    <property type="entry name" value="HTH_GNTR"/>
    <property type="match status" value="1"/>
</dbReference>
<dbReference type="Pfam" id="PF00392">
    <property type="entry name" value="GntR"/>
    <property type="match status" value="1"/>
</dbReference>
<evidence type="ECO:0000313" key="6">
    <source>
        <dbReference type="EMBL" id="MBB6679746.1"/>
    </source>
</evidence>
<protein>
    <submittedName>
        <fullName evidence="6">GntR family transcriptional regulator</fullName>
    </submittedName>
</protein>
<dbReference type="Gene3D" id="1.10.10.10">
    <property type="entry name" value="Winged helix-like DNA-binding domain superfamily/Winged helix DNA-binding domain"/>
    <property type="match status" value="1"/>
</dbReference>
<feature type="compositionally biased region" description="Low complexity" evidence="4">
    <location>
        <begin position="19"/>
        <end position="31"/>
    </location>
</feature>
<accession>A0A841TH71</accession>
<evidence type="ECO:0000313" key="7">
    <source>
        <dbReference type="Proteomes" id="UP000574133"/>
    </source>
</evidence>
<proteinExistence type="predicted"/>
<keyword evidence="1" id="KW-0805">Transcription regulation</keyword>
<reference evidence="6 7" key="1">
    <citation type="submission" date="2020-08" db="EMBL/GenBank/DDBJ databases">
        <title>Cohnella phylogeny.</title>
        <authorList>
            <person name="Dunlap C."/>
        </authorList>
    </citation>
    <scope>NUCLEOTIDE SEQUENCE [LARGE SCALE GENOMIC DNA]</scope>
    <source>
        <strain evidence="6 7">DSM 103658</strain>
    </source>
</reference>
<organism evidence="6 7">
    <name type="scientific">Cohnella lubricantis</name>
    <dbReference type="NCBI Taxonomy" id="2163172"/>
    <lineage>
        <taxon>Bacteria</taxon>
        <taxon>Bacillati</taxon>
        <taxon>Bacillota</taxon>
        <taxon>Bacilli</taxon>
        <taxon>Bacillales</taxon>
        <taxon>Paenibacillaceae</taxon>
        <taxon>Cohnella</taxon>
    </lineage>
</organism>
<dbReference type="Proteomes" id="UP000574133">
    <property type="component" value="Unassembled WGS sequence"/>
</dbReference>
<dbReference type="PANTHER" id="PTHR38445:SF9">
    <property type="entry name" value="HTH-TYPE TRANSCRIPTIONAL REPRESSOR YTRA"/>
    <property type="match status" value="1"/>
</dbReference>
<sequence>MSNDSGTTPGSSGTGRTNGFGSAAAGSVPSPAPGAEWAEVAFNSRDPVYIQVVRLFKEKIVTGALQPGQTIPSRRELAALLKINPNTAQRAYKEMEDQSLIVTEGNSPSRITTHLDVLSGIRTELLSESVEAFVASIRNIDVPLDELLELIRRQYATAQANIQPDYHPSSHSLSHPNNPSEGGSRDD</sequence>
<comment type="caution">
    <text evidence="6">The sequence shown here is derived from an EMBL/GenBank/DDBJ whole genome shotgun (WGS) entry which is preliminary data.</text>
</comment>
<feature type="compositionally biased region" description="Low complexity" evidence="4">
    <location>
        <begin position="167"/>
        <end position="180"/>
    </location>
</feature>
<dbReference type="EMBL" id="JACJVN010000106">
    <property type="protein sequence ID" value="MBB6679746.1"/>
    <property type="molecule type" value="Genomic_DNA"/>
</dbReference>
<dbReference type="InterPro" id="IPR036390">
    <property type="entry name" value="WH_DNA-bd_sf"/>
</dbReference>
<dbReference type="CDD" id="cd07377">
    <property type="entry name" value="WHTH_GntR"/>
    <property type="match status" value="1"/>
</dbReference>
<gene>
    <name evidence="6" type="ORF">H4Q31_20900</name>
</gene>
<dbReference type="AlphaFoldDB" id="A0A841TH71"/>
<evidence type="ECO:0000256" key="1">
    <source>
        <dbReference type="ARBA" id="ARBA00023015"/>
    </source>
</evidence>
<dbReference type="GO" id="GO:0003700">
    <property type="term" value="F:DNA-binding transcription factor activity"/>
    <property type="evidence" value="ECO:0007669"/>
    <property type="project" value="InterPro"/>
</dbReference>
<evidence type="ECO:0000256" key="4">
    <source>
        <dbReference type="SAM" id="MobiDB-lite"/>
    </source>
</evidence>
<dbReference type="PANTHER" id="PTHR38445">
    <property type="entry name" value="HTH-TYPE TRANSCRIPTIONAL REPRESSOR YTRA"/>
    <property type="match status" value="1"/>
</dbReference>